<dbReference type="PROSITE" id="PS51257">
    <property type="entry name" value="PROKAR_LIPOPROTEIN"/>
    <property type="match status" value="1"/>
</dbReference>
<evidence type="ECO:0000256" key="2">
    <source>
        <dbReference type="ARBA" id="ARBA00022448"/>
    </source>
</evidence>
<dbReference type="InterPro" id="IPR006128">
    <property type="entry name" value="Lipoprotein_PsaA-like"/>
</dbReference>
<dbReference type="PRINTS" id="PR00691">
    <property type="entry name" value="ADHESINB"/>
</dbReference>
<evidence type="ECO:0000256" key="5">
    <source>
        <dbReference type="RuleBase" id="RU003512"/>
    </source>
</evidence>
<evidence type="ECO:0000256" key="1">
    <source>
        <dbReference type="ARBA" id="ARBA00004196"/>
    </source>
</evidence>
<keyword evidence="2 5" id="KW-0813">Transport</keyword>
<dbReference type="EMBL" id="JASTZU010000027">
    <property type="protein sequence ID" value="MDL4840396.1"/>
    <property type="molecule type" value="Genomic_DNA"/>
</dbReference>
<name>A0ABT7L707_9BACI</name>
<dbReference type="PANTHER" id="PTHR42953">
    <property type="entry name" value="HIGH-AFFINITY ZINC UPTAKE SYSTEM PROTEIN ZNUA-RELATED"/>
    <property type="match status" value="1"/>
</dbReference>
<keyword evidence="3" id="KW-0479">Metal-binding</keyword>
<dbReference type="SUPFAM" id="SSF53807">
    <property type="entry name" value="Helical backbone' metal receptor"/>
    <property type="match status" value="1"/>
</dbReference>
<sequence>MKKWFISCLCLVIIGLGGCSVKSNTSEEASNENIEVVTTIAQIGDITKNIGGDHVNVSSLMGPGVDPHLYNAVQGDIQKLDQADIIFYNGLHLEGQMGEIFEEMKQNKPTIAVAENIPSDNLLADPASPDISDPHVWFDINIWKYAVEAVRDGLIELDPDNEETYVENTNAYVQELDEVNDYAISRFEEIPKKSRVLVTAHDAFNYFGEAYGFDVLGLQGLSTESDYGVSDIERIIDVLVERNIKGVFVESSVSERSINAVVEGAKQEGHQVTIGGELYSDAMGEAGTEEGTYIGMFRHNVDTIVNSLK</sequence>
<evidence type="ECO:0000313" key="7">
    <source>
        <dbReference type="Proteomes" id="UP001235343"/>
    </source>
</evidence>
<comment type="subcellular location">
    <subcellularLocation>
        <location evidence="1">Cell envelope</location>
    </subcellularLocation>
</comment>
<dbReference type="InterPro" id="IPR006127">
    <property type="entry name" value="ZnuA-like"/>
</dbReference>
<comment type="caution">
    <text evidence="6">The sequence shown here is derived from an EMBL/GenBank/DDBJ whole genome shotgun (WGS) entry which is preliminary data.</text>
</comment>
<organism evidence="6 7">
    <name type="scientific">Aquibacillus rhizosphaerae</name>
    <dbReference type="NCBI Taxonomy" id="3051431"/>
    <lineage>
        <taxon>Bacteria</taxon>
        <taxon>Bacillati</taxon>
        <taxon>Bacillota</taxon>
        <taxon>Bacilli</taxon>
        <taxon>Bacillales</taxon>
        <taxon>Bacillaceae</taxon>
        <taxon>Aquibacillus</taxon>
    </lineage>
</organism>
<dbReference type="Proteomes" id="UP001235343">
    <property type="component" value="Unassembled WGS sequence"/>
</dbReference>
<keyword evidence="4" id="KW-0732">Signal</keyword>
<reference evidence="6 7" key="1">
    <citation type="submission" date="2023-06" db="EMBL/GenBank/DDBJ databases">
        <title>Aquibacillus rhizosphaerae LR5S19.</title>
        <authorList>
            <person name="Sun J.-Q."/>
        </authorList>
    </citation>
    <scope>NUCLEOTIDE SEQUENCE [LARGE SCALE GENOMIC DNA]</scope>
    <source>
        <strain evidence="6 7">LR5S19</strain>
    </source>
</reference>
<evidence type="ECO:0000256" key="4">
    <source>
        <dbReference type="ARBA" id="ARBA00022729"/>
    </source>
</evidence>
<dbReference type="Pfam" id="PF01297">
    <property type="entry name" value="ZnuA"/>
    <property type="match status" value="1"/>
</dbReference>
<keyword evidence="7" id="KW-1185">Reference proteome</keyword>
<accession>A0ABT7L707</accession>
<proteinExistence type="inferred from homology"/>
<protein>
    <submittedName>
        <fullName evidence="6">Zinc ABC transporter substrate-binding protein</fullName>
    </submittedName>
</protein>
<dbReference type="RefSeq" id="WP_285931432.1">
    <property type="nucleotide sequence ID" value="NZ_JASTZU010000027.1"/>
</dbReference>
<comment type="similarity">
    <text evidence="5">Belongs to the bacterial solute-binding protein 9 family.</text>
</comment>
<gene>
    <name evidence="6" type="ORF">QQS35_08055</name>
</gene>
<evidence type="ECO:0000256" key="3">
    <source>
        <dbReference type="ARBA" id="ARBA00022723"/>
    </source>
</evidence>
<dbReference type="Gene3D" id="3.40.50.1980">
    <property type="entry name" value="Nitrogenase molybdenum iron protein domain"/>
    <property type="match status" value="2"/>
</dbReference>
<dbReference type="PRINTS" id="PR00690">
    <property type="entry name" value="ADHESNFAMILY"/>
</dbReference>
<evidence type="ECO:0000313" key="6">
    <source>
        <dbReference type="EMBL" id="MDL4840396.1"/>
    </source>
</evidence>
<dbReference type="InterPro" id="IPR006129">
    <property type="entry name" value="AdhesinB"/>
</dbReference>
<dbReference type="PANTHER" id="PTHR42953:SF1">
    <property type="entry name" value="METAL-BINDING PROTEIN HI_0362-RELATED"/>
    <property type="match status" value="1"/>
</dbReference>
<dbReference type="InterPro" id="IPR050492">
    <property type="entry name" value="Bact_metal-bind_prot9"/>
</dbReference>